<feature type="region of interest" description="Disordered" evidence="1">
    <location>
        <begin position="78"/>
        <end position="110"/>
    </location>
</feature>
<gene>
    <name evidence="3" type="ORF">AXG93_2255s1180</name>
</gene>
<evidence type="ECO:0000259" key="2">
    <source>
        <dbReference type="PROSITE" id="PS50174"/>
    </source>
</evidence>
<reference evidence="3" key="1">
    <citation type="submission" date="2016-03" db="EMBL/GenBank/DDBJ databases">
        <title>Mechanisms controlling the formation of the plant cell surface in tip-growing cells are functionally conserved among land plants.</title>
        <authorList>
            <person name="Honkanen S."/>
            <person name="Jones V.A."/>
            <person name="Morieri G."/>
            <person name="Champion C."/>
            <person name="Hetherington A.J."/>
            <person name="Kelly S."/>
            <person name="Saint-Marcoux D."/>
            <person name="Proust H."/>
            <person name="Prescott H."/>
            <person name="Dolan L."/>
        </authorList>
    </citation>
    <scope>NUCLEOTIDE SEQUENCE [LARGE SCALE GENOMIC DNA]</scope>
    <source>
        <tissue evidence="3">Whole gametophyte</tissue>
    </source>
</reference>
<dbReference type="SMART" id="SM00443">
    <property type="entry name" value="G_patch"/>
    <property type="match status" value="1"/>
</dbReference>
<dbReference type="GO" id="GO:0071008">
    <property type="term" value="C:U2-type post-mRNA release spliceosomal complex"/>
    <property type="evidence" value="ECO:0007669"/>
    <property type="project" value="TreeGrafter"/>
</dbReference>
<dbReference type="PROSITE" id="PS50174">
    <property type="entry name" value="G_PATCH"/>
    <property type="match status" value="1"/>
</dbReference>
<accession>A0A176W9V3</accession>
<dbReference type="PANTHER" id="PTHR23329:SF16">
    <property type="entry name" value="G-PATCH DOMAIN-CONTAINING PROTEIN"/>
    <property type="match status" value="1"/>
</dbReference>
<feature type="compositionally biased region" description="Acidic residues" evidence="1">
    <location>
        <begin position="23"/>
        <end position="38"/>
    </location>
</feature>
<dbReference type="AlphaFoldDB" id="A0A176W9V3"/>
<comment type="caution">
    <text evidence="3">The sequence shown here is derived from an EMBL/GenBank/DDBJ whole genome shotgun (WGS) entry which is preliminary data.</text>
</comment>
<evidence type="ECO:0000313" key="4">
    <source>
        <dbReference type="Proteomes" id="UP000077202"/>
    </source>
</evidence>
<keyword evidence="4" id="KW-1185">Reference proteome</keyword>
<feature type="compositionally biased region" description="Basic and acidic residues" evidence="1">
    <location>
        <begin position="168"/>
        <end position="186"/>
    </location>
</feature>
<feature type="region of interest" description="Disordered" evidence="1">
    <location>
        <begin position="161"/>
        <end position="212"/>
    </location>
</feature>
<dbReference type="Pfam" id="PF01585">
    <property type="entry name" value="G-patch"/>
    <property type="match status" value="1"/>
</dbReference>
<dbReference type="InterPro" id="IPR045211">
    <property type="entry name" value="TFP11/STIP/Ntr1"/>
</dbReference>
<dbReference type="GO" id="GO:0003676">
    <property type="term" value="F:nucleic acid binding"/>
    <property type="evidence" value="ECO:0007669"/>
    <property type="project" value="InterPro"/>
</dbReference>
<evidence type="ECO:0000256" key="1">
    <source>
        <dbReference type="SAM" id="MobiDB-lite"/>
    </source>
</evidence>
<feature type="compositionally biased region" description="Basic residues" evidence="1">
    <location>
        <begin position="7"/>
        <end position="19"/>
    </location>
</feature>
<dbReference type="EMBL" id="LVLJ01001637">
    <property type="protein sequence ID" value="OAE28886.1"/>
    <property type="molecule type" value="Genomic_DNA"/>
</dbReference>
<protein>
    <recommendedName>
        <fullName evidence="2">G-patch domain-containing protein</fullName>
    </recommendedName>
</protein>
<feature type="domain" description="G-patch" evidence="2">
    <location>
        <begin position="115"/>
        <end position="161"/>
    </location>
</feature>
<dbReference type="Proteomes" id="UP000077202">
    <property type="component" value="Unassembled WGS sequence"/>
</dbReference>
<feature type="compositionally biased region" description="Pro residues" evidence="1">
    <location>
        <begin position="195"/>
        <end position="211"/>
    </location>
</feature>
<dbReference type="GO" id="GO:0000390">
    <property type="term" value="P:spliceosomal complex disassembly"/>
    <property type="evidence" value="ECO:0007669"/>
    <property type="project" value="InterPro"/>
</dbReference>
<proteinExistence type="predicted"/>
<dbReference type="PANTHER" id="PTHR23329">
    <property type="entry name" value="TUFTELIN-INTERACTING PROTEIN 11-RELATED"/>
    <property type="match status" value="1"/>
</dbReference>
<name>A0A176W9V3_MARPO</name>
<feature type="region of interest" description="Disordered" evidence="1">
    <location>
        <begin position="1"/>
        <end position="65"/>
    </location>
</feature>
<organism evidence="3 4">
    <name type="scientific">Marchantia polymorpha subsp. ruderalis</name>
    <dbReference type="NCBI Taxonomy" id="1480154"/>
    <lineage>
        <taxon>Eukaryota</taxon>
        <taxon>Viridiplantae</taxon>
        <taxon>Streptophyta</taxon>
        <taxon>Embryophyta</taxon>
        <taxon>Marchantiophyta</taxon>
        <taxon>Marchantiopsida</taxon>
        <taxon>Marchantiidae</taxon>
        <taxon>Marchantiales</taxon>
        <taxon>Marchantiaceae</taxon>
        <taxon>Marchantia</taxon>
    </lineage>
</organism>
<sequence>MEESRGLKTRRNYRRRHCSHGGDDEEEDEEDDDDEKDEKDEKNFGLNFESRAGEDGNLKQPSASSVIPVDEAVGAYDSALGSVDGGSLSAPPPSPPREASGAQGVGSGRNGARIASGIGFHMLRAMGWTENTGLGQSRKGMVDPILPTSKTGNLGLGFNASSTSVHDTQQEAIRHLQKAKREERDRKLKLKNYPTPAPAPAADPPPSPSPPVQLLLQQLKQRKTFSVSSWLNQLFGISGIDPERKFKSSRIARPRTSMAVSSLIANPYTGILS</sequence>
<evidence type="ECO:0000313" key="3">
    <source>
        <dbReference type="EMBL" id="OAE28886.1"/>
    </source>
</evidence>
<dbReference type="InterPro" id="IPR000467">
    <property type="entry name" value="G_patch_dom"/>
</dbReference>